<feature type="binding site" evidence="8">
    <location>
        <position position="526"/>
    </location>
    <ligand>
        <name>ATP</name>
        <dbReference type="ChEBI" id="CHEBI:30616"/>
    </ligand>
</feature>
<organism evidence="11 12">
    <name type="scientific">Methanocorpusculum vombati</name>
    <dbReference type="NCBI Taxonomy" id="3002864"/>
    <lineage>
        <taxon>Archaea</taxon>
        <taxon>Methanobacteriati</taxon>
        <taxon>Methanobacteriota</taxon>
        <taxon>Stenosarchaea group</taxon>
        <taxon>Methanomicrobia</taxon>
        <taxon>Methanomicrobiales</taxon>
        <taxon>Methanocorpusculaceae</taxon>
        <taxon>Methanocorpusculum</taxon>
    </lineage>
</organism>
<keyword evidence="12" id="KW-1185">Reference proteome</keyword>
<comment type="domain">
    <text evidence="8">ValRS has two distinct active sites: one for aminoacylation and one for editing. The misactivated threonine is translocated from the active site to the editing site.</text>
</comment>
<evidence type="ECO:0000313" key="12">
    <source>
        <dbReference type="Proteomes" id="UP001141336"/>
    </source>
</evidence>
<dbReference type="Pfam" id="PF00133">
    <property type="entry name" value="tRNA-synt_1"/>
    <property type="match status" value="1"/>
</dbReference>
<keyword evidence="5 8" id="KW-0648">Protein biosynthesis</keyword>
<sequence>MSLPEELPKTYDFTAVEKRWLAEWNDTDFYFDTHSKKPQYIIDTPPPYPTGKLHIGHALNWVYMDIIARYKRMTGYNVMFPQGWDCHGLPTEVKVEETHNITKNDVSREEFRRMCRELTVENIEKMRQSLRTMGFSVDWSNEYITMEPYYYAKTQLSFLRMLKDGYIYQDEHPVNYCTRCETAIAFAEVSYYEGTTLLNFFDFDGLEIATTRPELLAACVAVAVHPDDDRYTDIVGKTLRVPIFGHDVTIIADDAVDMNFGSGAVMICTFGDKTDVFWWKKHHLPLRKALSTKGTMTALCGKYEGMTTKECRAAILADMKALGILKDQKQIDQRVGGCWRCKTPIEILSERQWFVRVKGDEIVKAAREIKWYPEHMLQRLENWAEQMEWDWCISRQRLFATPIPVWFCDKCGEMILPDEADLPIDPTIDKPKHACPKCGGTSFTGETDVLDTWMDSSITDLHVTGWDGSGMPPHFPAQIRPQGHDIIRTWAFYTILRSMALLGEKPWDGILINGMVLGEDGFKMSKSRGNVIGPEDVMGPYGVDALRQWAAAGSSTGQDIQFNWNDVIAASRFQTKMWNIVRFSLMQINKESPVPETTTPSTLIDRWMLANLSQTIAEVTDAMENYLFDKGLKLIRDFAWNVLADEYLELVKGRLYSTDPDRAGAVYTLRTTMDALCTMLSPYIPFFAQECYHHLSGGKRIIDHPWADFSYTDADAVRDGELVVKIVGVLRKYKHDAGLALNAPLGEVTIYTPSHDVNDAGDLGRTVNGTVIWKAEEPSLEKKVGDVVFNKGVVGKTLRSKAGAFMAAVNALPDADKVTPPAAILVDGEETAVPEGAWTTSFVYSVSGEAVDVIMVDDVMITVRKA</sequence>
<dbReference type="NCBIfam" id="NF009687">
    <property type="entry name" value="PRK13208.1"/>
    <property type="match status" value="1"/>
</dbReference>
<dbReference type="InterPro" id="IPR009080">
    <property type="entry name" value="tRNAsynth_Ia_anticodon-bd"/>
</dbReference>
<dbReference type="InterPro" id="IPR009008">
    <property type="entry name" value="Val/Leu/Ile-tRNA-synth_edit"/>
</dbReference>
<comment type="function">
    <text evidence="8">Catalyzes the attachment of valine to tRNA(Val). As ValRS can inadvertently accommodate and process structurally similar amino acids such as threonine, to avoid such errors, it has a 'posttransfer' editing activity that hydrolyzes mischarged Thr-tRNA(Val) in a tRNA-dependent manner.</text>
</comment>
<dbReference type="HAMAP" id="MF_02005">
    <property type="entry name" value="Val_tRNA_synth_type2"/>
    <property type="match status" value="1"/>
</dbReference>
<reference evidence="11" key="1">
    <citation type="submission" date="2022-12" db="EMBL/GenBank/DDBJ databases">
        <title>Isolation and characterisation of novel Methanocorpusculum spp. from native Australian herbivores indicates the genus is ancestrally host-associated.</title>
        <authorList>
            <person name="Volmer J.G."/>
            <person name="Soo R.M."/>
            <person name="Evans P.N."/>
            <person name="Hoedt E.C."/>
            <person name="Astorga Alsina A.L."/>
            <person name="Woodcroft B.J."/>
            <person name="Tyson G.W."/>
            <person name="Hugenholtz P."/>
            <person name="Morrison M."/>
        </authorList>
    </citation>
    <scope>NUCLEOTIDE SEQUENCE</scope>
    <source>
        <strain evidence="11">CW153</strain>
    </source>
</reference>
<comment type="catalytic activity">
    <reaction evidence="7 8">
        <text>tRNA(Val) + L-valine + ATP = L-valyl-tRNA(Val) + AMP + diphosphate</text>
        <dbReference type="Rhea" id="RHEA:10704"/>
        <dbReference type="Rhea" id="RHEA-COMP:9672"/>
        <dbReference type="Rhea" id="RHEA-COMP:9708"/>
        <dbReference type="ChEBI" id="CHEBI:30616"/>
        <dbReference type="ChEBI" id="CHEBI:33019"/>
        <dbReference type="ChEBI" id="CHEBI:57762"/>
        <dbReference type="ChEBI" id="CHEBI:78442"/>
        <dbReference type="ChEBI" id="CHEBI:78537"/>
        <dbReference type="ChEBI" id="CHEBI:456215"/>
        <dbReference type="EC" id="6.1.1.9"/>
    </reaction>
</comment>
<comment type="caution">
    <text evidence="11">The sequence shown here is derived from an EMBL/GenBank/DDBJ whole genome shotgun (WGS) entry which is preliminary data.</text>
</comment>
<dbReference type="InterPro" id="IPR033705">
    <property type="entry name" value="Anticodon_Ia_Val"/>
</dbReference>
<dbReference type="InterPro" id="IPR022874">
    <property type="entry name" value="Valine-tRNA_ligase_type_2"/>
</dbReference>
<dbReference type="PRINTS" id="PR00986">
    <property type="entry name" value="TRNASYNTHVAL"/>
</dbReference>
<dbReference type="NCBIfam" id="TIGR00422">
    <property type="entry name" value="valS"/>
    <property type="match status" value="1"/>
</dbReference>
<evidence type="ECO:0000313" key="11">
    <source>
        <dbReference type="EMBL" id="MCZ0863412.1"/>
    </source>
</evidence>
<dbReference type="PANTHER" id="PTHR11946">
    <property type="entry name" value="VALYL-TRNA SYNTHETASES"/>
    <property type="match status" value="1"/>
</dbReference>
<dbReference type="Proteomes" id="UP001141336">
    <property type="component" value="Unassembled WGS sequence"/>
</dbReference>
<dbReference type="SUPFAM" id="SSF47323">
    <property type="entry name" value="Anticodon-binding domain of a subclass of class I aminoacyl-tRNA synthetases"/>
    <property type="match status" value="1"/>
</dbReference>
<keyword evidence="2 8" id="KW-0436">Ligase</keyword>
<evidence type="ECO:0000256" key="5">
    <source>
        <dbReference type="ARBA" id="ARBA00022917"/>
    </source>
</evidence>
<evidence type="ECO:0000256" key="6">
    <source>
        <dbReference type="ARBA" id="ARBA00023146"/>
    </source>
</evidence>
<dbReference type="CDD" id="cd00817">
    <property type="entry name" value="ValRS_core"/>
    <property type="match status" value="1"/>
</dbReference>
<dbReference type="InterPro" id="IPR002300">
    <property type="entry name" value="aa-tRNA-synth_Ia"/>
</dbReference>
<keyword evidence="4 8" id="KW-0067">ATP-binding</keyword>
<evidence type="ECO:0000259" key="9">
    <source>
        <dbReference type="Pfam" id="PF00133"/>
    </source>
</evidence>
<keyword evidence="1 8" id="KW-0963">Cytoplasm</keyword>
<evidence type="ECO:0000256" key="4">
    <source>
        <dbReference type="ARBA" id="ARBA00022840"/>
    </source>
</evidence>
<dbReference type="InterPro" id="IPR014729">
    <property type="entry name" value="Rossmann-like_a/b/a_fold"/>
</dbReference>
<protein>
    <recommendedName>
        <fullName evidence="8">Valine--tRNA ligase</fullName>
        <ecNumber evidence="8">6.1.1.9</ecNumber>
    </recommendedName>
    <alternativeName>
        <fullName evidence="8">Valyl-tRNA synthetase</fullName>
        <shortName evidence="8">ValRS</shortName>
    </alternativeName>
</protein>
<dbReference type="Pfam" id="PF08264">
    <property type="entry name" value="Anticodon_1"/>
    <property type="match status" value="1"/>
</dbReference>
<feature type="short sequence motif" description="'HIGH' region" evidence="8">
    <location>
        <begin position="47"/>
        <end position="57"/>
    </location>
</feature>
<dbReference type="Gene3D" id="1.10.730.10">
    <property type="entry name" value="Isoleucyl-tRNA Synthetase, Domain 1"/>
    <property type="match status" value="1"/>
</dbReference>
<dbReference type="PANTHER" id="PTHR11946:SF93">
    <property type="entry name" value="VALINE--TRNA LIGASE, CHLOROPLASTIC_MITOCHONDRIAL 2"/>
    <property type="match status" value="1"/>
</dbReference>
<proteinExistence type="inferred from homology"/>
<accession>A0ABT4IQ94</accession>
<dbReference type="RefSeq" id="WP_268923676.1">
    <property type="nucleotide sequence ID" value="NZ_JAPTGC010000019.1"/>
</dbReference>
<dbReference type="InterPro" id="IPR001412">
    <property type="entry name" value="aa-tRNA-synth_I_CS"/>
</dbReference>
<keyword evidence="3 8" id="KW-0547">Nucleotide-binding</keyword>
<dbReference type="CDD" id="cd07962">
    <property type="entry name" value="Anticodon_Ia_Val"/>
    <property type="match status" value="1"/>
</dbReference>
<evidence type="ECO:0000256" key="2">
    <source>
        <dbReference type="ARBA" id="ARBA00022598"/>
    </source>
</evidence>
<dbReference type="SUPFAM" id="SSF50677">
    <property type="entry name" value="ValRS/IleRS/LeuRS editing domain"/>
    <property type="match status" value="1"/>
</dbReference>
<keyword evidence="6 8" id="KW-0030">Aminoacyl-tRNA synthetase</keyword>
<dbReference type="GO" id="GO:0004832">
    <property type="term" value="F:valine-tRNA ligase activity"/>
    <property type="evidence" value="ECO:0007669"/>
    <property type="project" value="UniProtKB-EC"/>
</dbReference>
<dbReference type="SUPFAM" id="SSF52374">
    <property type="entry name" value="Nucleotidylyl transferase"/>
    <property type="match status" value="1"/>
</dbReference>
<evidence type="ECO:0000256" key="1">
    <source>
        <dbReference type="ARBA" id="ARBA00022490"/>
    </source>
</evidence>
<dbReference type="InterPro" id="IPR013155">
    <property type="entry name" value="M/V/L/I-tRNA-synth_anticd-bd"/>
</dbReference>
<evidence type="ECO:0000256" key="3">
    <source>
        <dbReference type="ARBA" id="ARBA00022741"/>
    </source>
</evidence>
<evidence type="ECO:0000256" key="8">
    <source>
        <dbReference type="HAMAP-Rule" id="MF_02005"/>
    </source>
</evidence>
<dbReference type="EC" id="6.1.1.9" evidence="8"/>
<dbReference type="Gene3D" id="3.40.50.620">
    <property type="entry name" value="HUPs"/>
    <property type="match status" value="2"/>
</dbReference>
<feature type="domain" description="Methionyl/Valyl/Leucyl/Isoleucyl-tRNA synthetase anticodon-binding" evidence="10">
    <location>
        <begin position="605"/>
        <end position="745"/>
    </location>
</feature>
<dbReference type="PROSITE" id="PS00178">
    <property type="entry name" value="AA_TRNA_LIGASE_I"/>
    <property type="match status" value="1"/>
</dbReference>
<dbReference type="EMBL" id="JAPTGC010000019">
    <property type="protein sequence ID" value="MCZ0863412.1"/>
    <property type="molecule type" value="Genomic_DNA"/>
</dbReference>
<feature type="short sequence motif" description="'KMSKS' region" evidence="8">
    <location>
        <begin position="523"/>
        <end position="527"/>
    </location>
</feature>
<comment type="similarity">
    <text evidence="8">Belongs to the class-I aminoacyl-tRNA synthetase family. ValS type 2 subfamily.</text>
</comment>
<feature type="domain" description="Aminoacyl-tRNA synthetase class Ia" evidence="9">
    <location>
        <begin position="20"/>
        <end position="562"/>
    </location>
</feature>
<gene>
    <name evidence="8" type="primary">valS</name>
    <name evidence="11" type="ORF">O0S09_09155</name>
</gene>
<name>A0ABT4IQ94_9EURY</name>
<comment type="subcellular location">
    <subcellularLocation>
        <location evidence="8">Cytoplasm</location>
    </subcellularLocation>
</comment>
<evidence type="ECO:0000259" key="10">
    <source>
        <dbReference type="Pfam" id="PF08264"/>
    </source>
</evidence>
<evidence type="ECO:0000256" key="7">
    <source>
        <dbReference type="ARBA" id="ARBA00047552"/>
    </source>
</evidence>
<dbReference type="InterPro" id="IPR002303">
    <property type="entry name" value="Valyl-tRNA_ligase"/>
</dbReference>